<evidence type="ECO:0000313" key="1">
    <source>
        <dbReference type="EMBL" id="EFI96179.1"/>
    </source>
</evidence>
<dbReference type="AlphaFoldDB" id="D8Q8D8"/>
<gene>
    <name evidence="1" type="ORF">SCHCODRAFT_11481</name>
</gene>
<organism evidence="2">
    <name type="scientific">Schizophyllum commune (strain H4-8 / FGSC 9210)</name>
    <name type="common">Split gill fungus</name>
    <dbReference type="NCBI Taxonomy" id="578458"/>
    <lineage>
        <taxon>Eukaryota</taxon>
        <taxon>Fungi</taxon>
        <taxon>Dikarya</taxon>
        <taxon>Basidiomycota</taxon>
        <taxon>Agaricomycotina</taxon>
        <taxon>Agaricomycetes</taxon>
        <taxon>Agaricomycetidae</taxon>
        <taxon>Agaricales</taxon>
        <taxon>Schizophyllaceae</taxon>
        <taxon>Schizophyllum</taxon>
    </lineage>
</organism>
<evidence type="ECO:0000313" key="2">
    <source>
        <dbReference type="Proteomes" id="UP000007431"/>
    </source>
</evidence>
<dbReference type="KEGG" id="scm:SCHCO_02628113"/>
<proteinExistence type="predicted"/>
<dbReference type="InParanoid" id="D8Q8D8"/>
<name>D8Q8D8_SCHCM</name>
<dbReference type="EMBL" id="GL377307">
    <property type="protein sequence ID" value="EFI96179.1"/>
    <property type="molecule type" value="Genomic_DNA"/>
</dbReference>
<dbReference type="HOGENOM" id="CLU_3088574_0_0_1"/>
<dbReference type="Proteomes" id="UP000007431">
    <property type="component" value="Unassembled WGS sequence"/>
</dbReference>
<protein>
    <submittedName>
        <fullName evidence="1">Uncharacterized protein</fullName>
    </submittedName>
</protein>
<keyword evidence="2" id="KW-1185">Reference proteome</keyword>
<reference evidence="1 2" key="1">
    <citation type="journal article" date="2010" name="Nat. Biotechnol.">
        <title>Genome sequence of the model mushroom Schizophyllum commune.</title>
        <authorList>
            <person name="Ohm R.A."/>
            <person name="de Jong J.F."/>
            <person name="Lugones L.G."/>
            <person name="Aerts A."/>
            <person name="Kothe E."/>
            <person name="Stajich J.E."/>
            <person name="de Vries R.P."/>
            <person name="Record E."/>
            <person name="Levasseur A."/>
            <person name="Baker S.E."/>
            <person name="Bartholomew K.A."/>
            <person name="Coutinho P.M."/>
            <person name="Erdmann S."/>
            <person name="Fowler T.J."/>
            <person name="Gathman A.C."/>
            <person name="Lombard V."/>
            <person name="Henrissat B."/>
            <person name="Knabe N."/>
            <person name="Kuees U."/>
            <person name="Lilly W.W."/>
            <person name="Lindquist E."/>
            <person name="Lucas S."/>
            <person name="Magnuson J.K."/>
            <person name="Piumi F."/>
            <person name="Raudaskoski M."/>
            <person name="Salamov A."/>
            <person name="Schmutz J."/>
            <person name="Schwarze F.W.M.R."/>
            <person name="vanKuyk P.A."/>
            <person name="Horton J.S."/>
            <person name="Grigoriev I.V."/>
            <person name="Woesten H.A.B."/>
        </authorList>
    </citation>
    <scope>NUCLEOTIDE SEQUENCE [LARGE SCALE GENOMIC DNA]</scope>
    <source>
        <strain evidence="2">H4-8 / FGSC 9210</strain>
    </source>
</reference>
<dbReference type="GeneID" id="9586981"/>
<dbReference type="VEuPathDB" id="FungiDB:SCHCODRAFT_02628113"/>
<dbReference type="RefSeq" id="XP_003031082.1">
    <property type="nucleotide sequence ID" value="XM_003031036.1"/>
</dbReference>
<sequence>MLGFGDEHLGYVGQPQASLGVAPAHALDPHLQPHLAMDPRYGSPAMWGNAMG</sequence>
<accession>D8Q8D8</accession>